<sequence length="148" mass="15900">MNDAHFHLLVNHLPIIIPIIGLLILIGGFITRSAIVKRTACLVFILGAICTIPAAVSGEGAEEVVEDMELADHHIIHEHEEAAEIFILFSYALGVLALVGLWANLKEKSFSTVINVIILALSLVAIFLGSNTGTTGGEIRHTEIREAA</sequence>
<proteinExistence type="predicted"/>
<name>A0ABQ1JRB7_9FLAO</name>
<keyword evidence="1" id="KW-0472">Membrane</keyword>
<comment type="caution">
    <text evidence="3">The sequence shown here is derived from an EMBL/GenBank/DDBJ whole genome shotgun (WGS) entry which is preliminary data.</text>
</comment>
<organism evidence="3 4">
    <name type="scientific">Flavobacterium suaedae</name>
    <dbReference type="NCBI Taxonomy" id="1767027"/>
    <lineage>
        <taxon>Bacteria</taxon>
        <taxon>Pseudomonadati</taxon>
        <taxon>Bacteroidota</taxon>
        <taxon>Flavobacteriia</taxon>
        <taxon>Flavobacteriales</taxon>
        <taxon>Flavobacteriaceae</taxon>
        <taxon>Flavobacterium</taxon>
    </lineage>
</organism>
<feature type="domain" description="DUF2231" evidence="2">
    <location>
        <begin position="7"/>
        <end position="139"/>
    </location>
</feature>
<evidence type="ECO:0000256" key="1">
    <source>
        <dbReference type="SAM" id="Phobius"/>
    </source>
</evidence>
<keyword evidence="1" id="KW-0812">Transmembrane</keyword>
<evidence type="ECO:0000259" key="2">
    <source>
        <dbReference type="Pfam" id="PF09990"/>
    </source>
</evidence>
<dbReference type="RefSeq" id="WP_188620266.1">
    <property type="nucleotide sequence ID" value="NZ_BMJE01000002.1"/>
</dbReference>
<accession>A0ABQ1JRB7</accession>
<feature type="transmembrane region" description="Helical" evidence="1">
    <location>
        <begin position="39"/>
        <end position="56"/>
    </location>
</feature>
<feature type="transmembrane region" description="Helical" evidence="1">
    <location>
        <begin position="112"/>
        <end position="130"/>
    </location>
</feature>
<feature type="transmembrane region" description="Helical" evidence="1">
    <location>
        <begin position="85"/>
        <end position="105"/>
    </location>
</feature>
<keyword evidence="4" id="KW-1185">Reference proteome</keyword>
<dbReference type="EMBL" id="BMJE01000002">
    <property type="protein sequence ID" value="GGB73093.1"/>
    <property type="molecule type" value="Genomic_DNA"/>
</dbReference>
<reference evidence="4" key="1">
    <citation type="journal article" date="2019" name="Int. J. Syst. Evol. Microbiol.">
        <title>The Global Catalogue of Microorganisms (GCM) 10K type strain sequencing project: providing services to taxonomists for standard genome sequencing and annotation.</title>
        <authorList>
            <consortium name="The Broad Institute Genomics Platform"/>
            <consortium name="The Broad Institute Genome Sequencing Center for Infectious Disease"/>
            <person name="Wu L."/>
            <person name="Ma J."/>
        </authorList>
    </citation>
    <scope>NUCLEOTIDE SEQUENCE [LARGE SCALE GENOMIC DNA]</scope>
    <source>
        <strain evidence="4">CGMCC 1.15461</strain>
    </source>
</reference>
<dbReference type="InterPro" id="IPR019251">
    <property type="entry name" value="DUF2231_TM"/>
</dbReference>
<evidence type="ECO:0000313" key="4">
    <source>
        <dbReference type="Proteomes" id="UP000615760"/>
    </source>
</evidence>
<dbReference type="Proteomes" id="UP000615760">
    <property type="component" value="Unassembled WGS sequence"/>
</dbReference>
<evidence type="ECO:0000313" key="3">
    <source>
        <dbReference type="EMBL" id="GGB73093.1"/>
    </source>
</evidence>
<gene>
    <name evidence="3" type="ORF">GCM10007424_11310</name>
</gene>
<feature type="transmembrane region" description="Helical" evidence="1">
    <location>
        <begin position="6"/>
        <end position="27"/>
    </location>
</feature>
<keyword evidence="1" id="KW-1133">Transmembrane helix</keyword>
<dbReference type="Pfam" id="PF09990">
    <property type="entry name" value="DUF2231"/>
    <property type="match status" value="1"/>
</dbReference>
<protein>
    <recommendedName>
        <fullName evidence="2">DUF2231 domain-containing protein</fullName>
    </recommendedName>
</protein>